<dbReference type="EMBL" id="DWWB01000007">
    <property type="protein sequence ID" value="HJC65492.1"/>
    <property type="molecule type" value="Genomic_DNA"/>
</dbReference>
<dbReference type="AlphaFoldDB" id="A0A9D2PTL3"/>
<feature type="domain" description="YgjP-like metallopeptidase" evidence="1">
    <location>
        <begin position="28"/>
        <end position="81"/>
    </location>
</feature>
<evidence type="ECO:0000313" key="2">
    <source>
        <dbReference type="EMBL" id="HJC65492.1"/>
    </source>
</evidence>
<dbReference type="Pfam" id="PF01863">
    <property type="entry name" value="YgjP-like"/>
    <property type="match status" value="2"/>
</dbReference>
<dbReference type="PANTHER" id="PTHR30399:SF1">
    <property type="entry name" value="UTP PYROPHOSPHATASE"/>
    <property type="match status" value="1"/>
</dbReference>
<dbReference type="InterPro" id="IPR002725">
    <property type="entry name" value="YgjP-like_metallopeptidase"/>
</dbReference>
<dbReference type="CDD" id="cd07344">
    <property type="entry name" value="M48_yhfN_like"/>
    <property type="match status" value="1"/>
</dbReference>
<reference evidence="2" key="2">
    <citation type="submission" date="2021-04" db="EMBL/GenBank/DDBJ databases">
        <authorList>
            <person name="Gilroy R."/>
        </authorList>
    </citation>
    <scope>NUCLEOTIDE SEQUENCE</scope>
    <source>
        <strain evidence="2">CHK198-12963</strain>
    </source>
</reference>
<proteinExistence type="predicted"/>
<name>A0A9D2PTL3_9FIRM</name>
<evidence type="ECO:0000313" key="3">
    <source>
        <dbReference type="Proteomes" id="UP000823863"/>
    </source>
</evidence>
<feature type="domain" description="YgjP-like metallopeptidase" evidence="1">
    <location>
        <begin position="89"/>
        <end position="195"/>
    </location>
</feature>
<reference evidence="2" key="1">
    <citation type="journal article" date="2021" name="PeerJ">
        <title>Extensive microbial diversity within the chicken gut microbiome revealed by metagenomics and culture.</title>
        <authorList>
            <person name="Gilroy R."/>
            <person name="Ravi A."/>
            <person name="Getino M."/>
            <person name="Pursley I."/>
            <person name="Horton D.L."/>
            <person name="Alikhan N.F."/>
            <person name="Baker D."/>
            <person name="Gharbi K."/>
            <person name="Hall N."/>
            <person name="Watson M."/>
            <person name="Adriaenssens E.M."/>
            <person name="Foster-Nyarko E."/>
            <person name="Jarju S."/>
            <person name="Secka A."/>
            <person name="Antonio M."/>
            <person name="Oren A."/>
            <person name="Chaudhuri R.R."/>
            <person name="La Ragione R."/>
            <person name="Hildebrand F."/>
            <person name="Pallen M.J."/>
        </authorList>
    </citation>
    <scope>NUCLEOTIDE SEQUENCE</scope>
    <source>
        <strain evidence="2">CHK198-12963</strain>
    </source>
</reference>
<gene>
    <name evidence="2" type="ORF">H9931_02065</name>
</gene>
<comment type="caution">
    <text evidence="2">The sequence shown here is derived from an EMBL/GenBank/DDBJ whole genome shotgun (WGS) entry which is preliminary data.</text>
</comment>
<sequence length="199" mass="23930">MLGQVEIQWRAGGREGSLQVQAVYSARKTMGLEVKPDGRIYARFPRRTPDKTARTFIREHSRWIVEKWLMMEQRREKTQMRPRRDYEENPALERIYRKRAKERLLERTAYFAKIMNVTYGTLRLSSARTRWGSCSARGNLNFHWKLILMPPEVLDYVVVHELAHRREMNHSPRFWAIVEKVLPDYKERRRWLKENGATV</sequence>
<dbReference type="Proteomes" id="UP000823863">
    <property type="component" value="Unassembled WGS sequence"/>
</dbReference>
<dbReference type="Gene3D" id="3.30.2010.10">
    <property type="entry name" value="Metalloproteases ('zincins'), catalytic domain"/>
    <property type="match status" value="1"/>
</dbReference>
<dbReference type="InterPro" id="IPR053136">
    <property type="entry name" value="UTP_pyrophosphatase-like"/>
</dbReference>
<dbReference type="PANTHER" id="PTHR30399">
    <property type="entry name" value="UNCHARACTERIZED PROTEIN YGJP"/>
    <property type="match status" value="1"/>
</dbReference>
<protein>
    <submittedName>
        <fullName evidence="2">M48 family metallopeptidase</fullName>
    </submittedName>
</protein>
<evidence type="ECO:0000259" key="1">
    <source>
        <dbReference type="Pfam" id="PF01863"/>
    </source>
</evidence>
<organism evidence="2 3">
    <name type="scientific">Candidatus Enterocloster excrementigallinarum</name>
    <dbReference type="NCBI Taxonomy" id="2838558"/>
    <lineage>
        <taxon>Bacteria</taxon>
        <taxon>Bacillati</taxon>
        <taxon>Bacillota</taxon>
        <taxon>Clostridia</taxon>
        <taxon>Lachnospirales</taxon>
        <taxon>Lachnospiraceae</taxon>
        <taxon>Enterocloster</taxon>
    </lineage>
</organism>
<accession>A0A9D2PTL3</accession>